<sequence length="372" mass="39345">MGFVRALGLMSGTSLDGIDAAILETDGEAYLKPVKTASFPYLPEERAFLRLALDVAADWGGKGLMPEEIAEAERAVTYAHAMAVRKMLEMAGMEAKEIDIIGFHGQTVLHRPEEGITVQLGLGEVLADLAGIDVVNDFRAADVAAGGQGAPFAPLYHRALAAGLHADGPITVVNIGGVGNVTFIGSDKKLLAFDTGPGNALIDDWAFTHTETPIDKDGALARAGRVDEKVLERLLTNLYFARTPPKSLDRLDFSADYAEGLSVEDGAATLTAFTAASIAKAMEHMPEEPRLWVVCGGGRHNPALMDELKARLPGAVIGAEDAGWRGDDVEAEAFAYLAVRSLRGLPLSEPGTTGVPEPLTGGILHRAKRARG</sequence>
<evidence type="ECO:0000256" key="1">
    <source>
        <dbReference type="ARBA" id="ARBA00023277"/>
    </source>
</evidence>
<dbReference type="NCBIfam" id="NF007141">
    <property type="entry name" value="PRK09585.1-5"/>
    <property type="match status" value="1"/>
</dbReference>
<comment type="caution">
    <text evidence="3">The sequence shown here is derived from an EMBL/GenBank/DDBJ whole genome shotgun (WGS) entry which is preliminary data.</text>
</comment>
<organism evidence="3 4">
    <name type="scientific">Tepidicaulis marinus</name>
    <dbReference type="NCBI Taxonomy" id="1333998"/>
    <lineage>
        <taxon>Bacteria</taxon>
        <taxon>Pseudomonadati</taxon>
        <taxon>Pseudomonadota</taxon>
        <taxon>Alphaproteobacteria</taxon>
        <taxon>Hyphomicrobiales</taxon>
        <taxon>Parvibaculaceae</taxon>
        <taxon>Tepidicaulis</taxon>
    </lineage>
</organism>
<keyword evidence="2" id="KW-0067">ATP-binding</keyword>
<comment type="similarity">
    <text evidence="2">Belongs to the anhydro-N-acetylmuramic acid kinase family.</text>
</comment>
<dbReference type="RefSeq" id="WP_045444170.1">
    <property type="nucleotide sequence ID" value="NZ_BBIO01000004.1"/>
</dbReference>
<dbReference type="GO" id="GO:0006040">
    <property type="term" value="P:amino sugar metabolic process"/>
    <property type="evidence" value="ECO:0007669"/>
    <property type="project" value="InterPro"/>
</dbReference>
<comment type="catalytic activity">
    <reaction evidence="2">
        <text>1,6-anhydro-N-acetyl-beta-muramate + ATP + H2O = N-acetyl-D-muramate 6-phosphate + ADP + H(+)</text>
        <dbReference type="Rhea" id="RHEA:24952"/>
        <dbReference type="ChEBI" id="CHEBI:15377"/>
        <dbReference type="ChEBI" id="CHEBI:15378"/>
        <dbReference type="ChEBI" id="CHEBI:30616"/>
        <dbReference type="ChEBI" id="CHEBI:58690"/>
        <dbReference type="ChEBI" id="CHEBI:58722"/>
        <dbReference type="ChEBI" id="CHEBI:456216"/>
        <dbReference type="EC" id="2.7.1.170"/>
    </reaction>
</comment>
<evidence type="ECO:0000313" key="4">
    <source>
        <dbReference type="Proteomes" id="UP000028702"/>
    </source>
</evidence>
<proteinExistence type="inferred from homology"/>
<comment type="function">
    <text evidence="2">Catalyzes the specific phosphorylation of 1,6-anhydro-N-acetylmuramic acid (anhMurNAc) with the simultaneous cleavage of the 1,6-anhydro ring, generating MurNAc-6-P. Is required for the utilization of anhMurNAc either imported from the medium or derived from its own cell wall murein, and thus plays a role in cell wall recycling.</text>
</comment>
<dbReference type="eggNOG" id="COG2377">
    <property type="taxonomic scope" value="Bacteria"/>
</dbReference>
<accession>A0A081B998</accession>
<comment type="pathway">
    <text evidence="2">Amino-sugar metabolism; 1,6-anhydro-N-acetylmuramate degradation.</text>
</comment>
<dbReference type="UniPathway" id="UPA00544"/>
<feature type="binding site" evidence="2">
    <location>
        <begin position="12"/>
        <end position="19"/>
    </location>
    <ligand>
        <name>ATP</name>
        <dbReference type="ChEBI" id="CHEBI:30616"/>
    </ligand>
</feature>
<reference evidence="3 4" key="1">
    <citation type="submission" date="2014-07" db="EMBL/GenBank/DDBJ databases">
        <title>Tepidicaulis marinum gen. nov., sp. nov., a novel marine bacterium denitrifying nitrate to nitrous oxide strictly under microaerobic conditions.</title>
        <authorList>
            <person name="Takeuchi M."/>
            <person name="Yamagishi T."/>
            <person name="Kamagata Y."/>
            <person name="Oshima K."/>
            <person name="Hattori M."/>
            <person name="Katayama T."/>
            <person name="Hanada S."/>
            <person name="Tamaki H."/>
            <person name="Marumo K."/>
            <person name="Maeda H."/>
            <person name="Nedachi M."/>
            <person name="Iwasaki W."/>
            <person name="Suwa Y."/>
            <person name="Sakata S."/>
        </authorList>
    </citation>
    <scope>NUCLEOTIDE SEQUENCE [LARGE SCALE GENOMIC DNA]</scope>
    <source>
        <strain evidence="3 4">MA2</strain>
    </source>
</reference>
<dbReference type="AlphaFoldDB" id="A0A081B998"/>
<keyword evidence="1 2" id="KW-0119">Carbohydrate metabolism</keyword>
<protein>
    <recommendedName>
        <fullName evidence="2">Anhydro-N-acetylmuramic acid kinase</fullName>
        <ecNumber evidence="2">2.7.1.170</ecNumber>
    </recommendedName>
    <alternativeName>
        <fullName evidence="2">AnhMurNAc kinase</fullName>
    </alternativeName>
</protein>
<dbReference type="Pfam" id="PF03702">
    <property type="entry name" value="AnmK"/>
    <property type="match status" value="1"/>
</dbReference>
<comment type="pathway">
    <text evidence="2">Cell wall biogenesis; peptidoglycan recycling.</text>
</comment>
<dbReference type="Gene3D" id="3.30.420.40">
    <property type="match status" value="2"/>
</dbReference>
<dbReference type="GO" id="GO:0097175">
    <property type="term" value="P:1,6-anhydro-N-acetyl-beta-muramic acid catabolic process"/>
    <property type="evidence" value="ECO:0007669"/>
    <property type="project" value="UniProtKB-UniRule"/>
</dbReference>
<dbReference type="InterPro" id="IPR005338">
    <property type="entry name" value="Anhydro_N_Ac-Mur_kinase"/>
</dbReference>
<dbReference type="HAMAP" id="MF_01270">
    <property type="entry name" value="AnhMurNAc_kinase"/>
    <property type="match status" value="1"/>
</dbReference>
<dbReference type="PANTHER" id="PTHR30605">
    <property type="entry name" value="ANHYDRO-N-ACETYLMURAMIC ACID KINASE"/>
    <property type="match status" value="1"/>
</dbReference>
<dbReference type="EC" id="2.7.1.170" evidence="2"/>
<dbReference type="UniPathway" id="UPA00343"/>
<dbReference type="GO" id="GO:0016301">
    <property type="term" value="F:kinase activity"/>
    <property type="evidence" value="ECO:0007669"/>
    <property type="project" value="UniProtKB-KW"/>
</dbReference>
<dbReference type="GO" id="GO:0016773">
    <property type="term" value="F:phosphotransferase activity, alcohol group as acceptor"/>
    <property type="evidence" value="ECO:0007669"/>
    <property type="project" value="UniProtKB-UniRule"/>
</dbReference>
<dbReference type="EMBL" id="BBIO01000004">
    <property type="protein sequence ID" value="GAK44616.1"/>
    <property type="molecule type" value="Genomic_DNA"/>
</dbReference>
<dbReference type="GO" id="GO:0009254">
    <property type="term" value="P:peptidoglycan turnover"/>
    <property type="evidence" value="ECO:0007669"/>
    <property type="project" value="UniProtKB-UniRule"/>
</dbReference>
<keyword evidence="4" id="KW-1185">Reference proteome</keyword>
<keyword evidence="2" id="KW-0808">Transferase</keyword>
<dbReference type="PANTHER" id="PTHR30605:SF0">
    <property type="entry name" value="ANHYDRO-N-ACETYLMURAMIC ACID KINASE"/>
    <property type="match status" value="1"/>
</dbReference>
<name>A0A081B998_9HYPH</name>
<keyword evidence="2 3" id="KW-0418">Kinase</keyword>
<evidence type="ECO:0000313" key="3">
    <source>
        <dbReference type="EMBL" id="GAK44616.1"/>
    </source>
</evidence>
<dbReference type="GO" id="GO:0005524">
    <property type="term" value="F:ATP binding"/>
    <property type="evidence" value="ECO:0007669"/>
    <property type="project" value="UniProtKB-UniRule"/>
</dbReference>
<keyword evidence="2" id="KW-0547">Nucleotide-binding</keyword>
<dbReference type="STRING" id="1333998.M2A_1115"/>
<evidence type="ECO:0000256" key="2">
    <source>
        <dbReference type="HAMAP-Rule" id="MF_01270"/>
    </source>
</evidence>
<dbReference type="Proteomes" id="UP000028702">
    <property type="component" value="Unassembled WGS sequence"/>
</dbReference>
<gene>
    <name evidence="2" type="primary">anmK</name>
    <name evidence="3" type="ORF">M2A_1115</name>
</gene>
<dbReference type="SUPFAM" id="SSF53067">
    <property type="entry name" value="Actin-like ATPase domain"/>
    <property type="match status" value="1"/>
</dbReference>
<dbReference type="InterPro" id="IPR043129">
    <property type="entry name" value="ATPase_NBD"/>
</dbReference>